<name>A0A3G1LYS2_HELPX</name>
<evidence type="ECO:0000313" key="2">
    <source>
        <dbReference type="EMBL" id="AUO31573.1"/>
    </source>
</evidence>
<reference evidence="2" key="1">
    <citation type="journal article" date="2017" name="Helicobacter">
        <title>The expression of Helicobacter pylori tfs plasticity zone cluster is regulated by pH and adherence, and its composition is associated with differential gastric IL-8 secretion.</title>
        <authorList>
            <person name="Silva B."/>
            <person name="Nunes A."/>
            <person name="Vale F.F."/>
            <person name="Rocha R."/>
            <person name="Gomes J.P."/>
            <person name="Dias R."/>
            <person name="Oleastro M."/>
        </authorList>
    </citation>
    <scope>NUCLEOTIDE SEQUENCE</scope>
    <source>
        <strain evidence="2">Hp1089/03</strain>
        <strain evidence="1">Hp441/02</strain>
    </source>
</reference>
<dbReference type="AlphaFoldDB" id="A0A3G1LYS2"/>
<organism evidence="2">
    <name type="scientific">Helicobacter pylori</name>
    <name type="common">Campylobacter pylori</name>
    <dbReference type="NCBI Taxonomy" id="210"/>
    <lineage>
        <taxon>Bacteria</taxon>
        <taxon>Pseudomonadati</taxon>
        <taxon>Campylobacterota</taxon>
        <taxon>Epsilonproteobacteria</taxon>
        <taxon>Campylobacterales</taxon>
        <taxon>Helicobacteraceae</taxon>
        <taxon>Helicobacter</taxon>
    </lineage>
</organism>
<protein>
    <submittedName>
        <fullName evidence="2">Uncharacterized protein</fullName>
    </submittedName>
</protein>
<dbReference type="EMBL" id="KX838308">
    <property type="protein sequence ID" value="AUO31384.1"/>
    <property type="molecule type" value="Genomic_DNA"/>
</dbReference>
<sequence>MLKEKKKNQKKELLIKRDKLTERAIKLVVARFSLRKVFNFFYW</sequence>
<evidence type="ECO:0000313" key="1">
    <source>
        <dbReference type="EMBL" id="AUO31384.1"/>
    </source>
</evidence>
<proteinExistence type="predicted"/>
<accession>A0A3G1LYS2</accession>
<dbReference type="EMBL" id="KX838315">
    <property type="protein sequence ID" value="AUO31573.1"/>
    <property type="molecule type" value="Genomic_DNA"/>
</dbReference>